<organism evidence="2">
    <name type="scientific">Candidatus Heimdallarchaeum endolithica</name>
    <dbReference type="NCBI Taxonomy" id="2876572"/>
    <lineage>
        <taxon>Archaea</taxon>
        <taxon>Promethearchaeati</taxon>
        <taxon>Candidatus Heimdallarchaeota</taxon>
        <taxon>Candidatus Heimdallarchaeia (ex Rinke et al. 2021) (nom. nud.)</taxon>
        <taxon>Candidatus Heimdallarchaeales</taxon>
        <taxon>Candidatus Heimdallarchaeaceae</taxon>
        <taxon>Candidatus Heimdallarchaeum</taxon>
    </lineage>
</organism>
<feature type="transmembrane region" description="Helical" evidence="1">
    <location>
        <begin position="118"/>
        <end position="136"/>
    </location>
</feature>
<sequence>MKLLPKDKDAWSHHPNCSLFADHVYTIKGYRICRGCTNFYSGLVLGVVFYIIFSFYKIIDVPLSLLIIIFTFIPTTFSVYLKLNRIIKDIARFSLGFSTASSIYIIFSAIYNSIVDSLLWYRVVIPIAVIFAFFTIKKIFTSKRFDYNAKICLNCPLEACELLTKDNIIKQS</sequence>
<proteinExistence type="predicted"/>
<evidence type="ECO:0000256" key="1">
    <source>
        <dbReference type="SAM" id="Phobius"/>
    </source>
</evidence>
<keyword evidence="1" id="KW-0472">Membrane</keyword>
<dbReference type="Proteomes" id="UP001200513">
    <property type="component" value="Chromosome"/>
</dbReference>
<feature type="transmembrane region" description="Helical" evidence="1">
    <location>
        <begin position="93"/>
        <end position="112"/>
    </location>
</feature>
<feature type="transmembrane region" description="Helical" evidence="1">
    <location>
        <begin position="38"/>
        <end position="56"/>
    </location>
</feature>
<name>A0A9Y1FPC5_9ARCH</name>
<evidence type="ECO:0000313" key="2">
    <source>
        <dbReference type="EMBL" id="UJG43814.1"/>
    </source>
</evidence>
<dbReference type="EMBL" id="CP084167">
    <property type="protein sequence ID" value="UJG43814.1"/>
    <property type="molecule type" value="Genomic_DNA"/>
</dbReference>
<keyword evidence="1" id="KW-0812">Transmembrane</keyword>
<reference evidence="2" key="1">
    <citation type="journal article" date="2022" name="Nat. Microbiol.">
        <title>Unique mobile elements and scalable gene flow at the prokaryote-eukaryote boundary revealed by circularized Asgard archaea genomes.</title>
        <authorList>
            <person name="Wu F."/>
            <person name="Speth D.R."/>
            <person name="Philosof A."/>
            <person name="Cremiere A."/>
            <person name="Narayanan A."/>
            <person name="Barco R.A."/>
            <person name="Connon S.A."/>
            <person name="Amend J.P."/>
            <person name="Antoshechkin I.A."/>
            <person name="Orphan V.J."/>
        </authorList>
    </citation>
    <scope>NUCLEOTIDE SEQUENCE</scope>
    <source>
        <strain evidence="2">PR6</strain>
    </source>
</reference>
<keyword evidence="1" id="KW-1133">Transmembrane helix</keyword>
<dbReference type="AlphaFoldDB" id="A0A9Y1FPC5"/>
<protein>
    <recommendedName>
        <fullName evidence="3">DUF2085 domain-containing protein</fullName>
    </recommendedName>
</protein>
<accession>A0A9Y1FPC5</accession>
<evidence type="ECO:0008006" key="3">
    <source>
        <dbReference type="Google" id="ProtNLM"/>
    </source>
</evidence>
<feature type="transmembrane region" description="Helical" evidence="1">
    <location>
        <begin position="62"/>
        <end position="81"/>
    </location>
</feature>
<gene>
    <name evidence="2" type="ORF">K9W46_01190</name>
</gene>